<sequence>MTPNITEIAITVKLFAAYQEAYGVPEIILYFPSSIPVKEVLAQILIEHPELEQWRSVTRFGLNLQFVDGDTLVQDGDEVVLIPPVSGG</sequence>
<evidence type="ECO:0000313" key="4">
    <source>
        <dbReference type="EMBL" id="PSF36763.1"/>
    </source>
</evidence>
<dbReference type="InterPro" id="IPR044672">
    <property type="entry name" value="MOCS2A"/>
</dbReference>
<dbReference type="RefSeq" id="WP_106457194.1">
    <property type="nucleotide sequence ID" value="NZ_PXOH01000012.1"/>
</dbReference>
<evidence type="ECO:0000313" key="5">
    <source>
        <dbReference type="Proteomes" id="UP000239001"/>
    </source>
</evidence>
<dbReference type="AlphaFoldDB" id="A0A2T1LXC5"/>
<keyword evidence="1" id="KW-0547">Nucleotide-binding</keyword>
<evidence type="ECO:0000256" key="1">
    <source>
        <dbReference type="ARBA" id="ARBA00022741"/>
    </source>
</evidence>
<dbReference type="Proteomes" id="UP000239001">
    <property type="component" value="Unassembled WGS sequence"/>
</dbReference>
<gene>
    <name evidence="4" type="ORF">C7H19_12395</name>
</gene>
<dbReference type="GO" id="GO:0006777">
    <property type="term" value="P:Mo-molybdopterin cofactor biosynthetic process"/>
    <property type="evidence" value="ECO:0007669"/>
    <property type="project" value="InterPro"/>
</dbReference>
<dbReference type="OrthoDB" id="200013at2"/>
<protein>
    <recommendedName>
        <fullName evidence="3">Molybdopterin synthase sulfur carrier subunit</fullName>
    </recommendedName>
</protein>
<reference evidence="4 5" key="1">
    <citation type="submission" date="2018-03" db="EMBL/GenBank/DDBJ databases">
        <title>The ancient ancestry and fast evolution of plastids.</title>
        <authorList>
            <person name="Moore K.R."/>
            <person name="Magnabosco C."/>
            <person name="Momper L."/>
            <person name="Gold D.A."/>
            <person name="Bosak T."/>
            <person name="Fournier G.P."/>
        </authorList>
    </citation>
    <scope>NUCLEOTIDE SEQUENCE [LARGE SCALE GENOMIC DNA]</scope>
    <source>
        <strain evidence="4 5">CCALA 016</strain>
    </source>
</reference>
<comment type="similarity">
    <text evidence="2">Belongs to the MoaD family.</text>
</comment>
<comment type="caution">
    <text evidence="4">The sequence shown here is derived from an EMBL/GenBank/DDBJ whole genome shotgun (WGS) entry which is preliminary data.</text>
</comment>
<dbReference type="PANTHER" id="PTHR33359:SF1">
    <property type="entry name" value="MOLYBDOPTERIN SYNTHASE SULFUR CARRIER SUBUNIT"/>
    <property type="match status" value="1"/>
</dbReference>
<dbReference type="InterPro" id="IPR012675">
    <property type="entry name" value="Beta-grasp_dom_sf"/>
</dbReference>
<dbReference type="InterPro" id="IPR016155">
    <property type="entry name" value="Mopterin_synth/thiamin_S_b"/>
</dbReference>
<dbReference type="InterPro" id="IPR003749">
    <property type="entry name" value="ThiS/MoaD-like"/>
</dbReference>
<evidence type="ECO:0000256" key="3">
    <source>
        <dbReference type="ARBA" id="ARBA00024247"/>
    </source>
</evidence>
<dbReference type="SUPFAM" id="SSF54285">
    <property type="entry name" value="MoaD/ThiS"/>
    <property type="match status" value="1"/>
</dbReference>
<dbReference type="CDD" id="cd00754">
    <property type="entry name" value="Ubl_MoaD"/>
    <property type="match status" value="1"/>
</dbReference>
<dbReference type="GO" id="GO:0000166">
    <property type="term" value="F:nucleotide binding"/>
    <property type="evidence" value="ECO:0007669"/>
    <property type="project" value="UniProtKB-KW"/>
</dbReference>
<dbReference type="GO" id="GO:1990133">
    <property type="term" value="C:molybdopterin adenylyltransferase complex"/>
    <property type="evidence" value="ECO:0007669"/>
    <property type="project" value="TreeGrafter"/>
</dbReference>
<organism evidence="4 5">
    <name type="scientific">Aphanothece hegewaldii CCALA 016</name>
    <dbReference type="NCBI Taxonomy" id="2107694"/>
    <lineage>
        <taxon>Bacteria</taxon>
        <taxon>Bacillati</taxon>
        <taxon>Cyanobacteriota</taxon>
        <taxon>Cyanophyceae</taxon>
        <taxon>Oscillatoriophycideae</taxon>
        <taxon>Chroococcales</taxon>
        <taxon>Aphanothecaceae</taxon>
        <taxon>Aphanothece</taxon>
    </lineage>
</organism>
<reference evidence="4 5" key="2">
    <citation type="submission" date="2018-03" db="EMBL/GenBank/DDBJ databases">
        <authorList>
            <person name="Keele B.F."/>
        </authorList>
    </citation>
    <scope>NUCLEOTIDE SEQUENCE [LARGE SCALE GENOMIC DNA]</scope>
    <source>
        <strain evidence="4 5">CCALA 016</strain>
    </source>
</reference>
<accession>A0A2T1LXC5</accession>
<dbReference type="UniPathway" id="UPA00344"/>
<evidence type="ECO:0000256" key="2">
    <source>
        <dbReference type="ARBA" id="ARBA00024200"/>
    </source>
</evidence>
<proteinExistence type="inferred from homology"/>
<dbReference type="Pfam" id="PF02597">
    <property type="entry name" value="ThiS"/>
    <property type="match status" value="1"/>
</dbReference>
<dbReference type="PANTHER" id="PTHR33359">
    <property type="entry name" value="MOLYBDOPTERIN SYNTHASE SULFUR CARRIER SUBUNIT"/>
    <property type="match status" value="1"/>
</dbReference>
<dbReference type="Gene3D" id="3.10.20.30">
    <property type="match status" value="1"/>
</dbReference>
<keyword evidence="5" id="KW-1185">Reference proteome</keyword>
<name>A0A2T1LXC5_9CHRO</name>
<dbReference type="EMBL" id="PXOH01000012">
    <property type="protein sequence ID" value="PSF36763.1"/>
    <property type="molecule type" value="Genomic_DNA"/>
</dbReference>